<dbReference type="CDD" id="cd08238">
    <property type="entry name" value="sorbose_phosphate_red"/>
    <property type="match status" value="1"/>
</dbReference>
<organism evidence="3">
    <name type="scientific">Dictyoglomus thermophilum</name>
    <dbReference type="NCBI Taxonomy" id="14"/>
    <lineage>
        <taxon>Bacteria</taxon>
        <taxon>Pseudomonadati</taxon>
        <taxon>Dictyoglomota</taxon>
        <taxon>Dictyoglomia</taxon>
        <taxon>Dictyoglomales</taxon>
        <taxon>Dictyoglomaceae</taxon>
        <taxon>Dictyoglomus</taxon>
    </lineage>
</organism>
<sequence>METIALRMYGKMDLRLEKFELPQIKEDEILAEIISDTSCPSTYKEILQGPDHPRVPKDVDKNPVIVGHEMAGVILKVGSKWKGKYEEGQKFTIQPALLYEKGPVGVLSAPGYSYKYLGGLATKVIIPNEVMEQDCLLIYEGDAFYKASLVEPLSCVVGAVNAQYHTKENSYEHIMGIKRGGKTAILGGAGPMGLAFLAYLIYGPQNPSLLVITDIDDMKLQRAMRAFPKEEVNKRGIDIRFVNPTKDQSYKDIRYDDIFVLYPSPKLVEEADSLLARDGCLNFFAGPTDHNFTACVNFYKVHYDKHHFVATSGGNADDMKIALDLVQRKIIDPSPMITHVGGLNVAKDVLLNFPNIPGGKKLIYTHIRFPLSEIEDFERLSVEGPKELRDIYRDLAQIVRSNNGWWCKEAEEYLLTRGEKIDV</sequence>
<evidence type="ECO:0000259" key="2">
    <source>
        <dbReference type="Pfam" id="PF08240"/>
    </source>
</evidence>
<name>A0A7C3KRH8_DICTH</name>
<dbReference type="SUPFAM" id="SSF51735">
    <property type="entry name" value="NAD(P)-binding Rossmann-fold domains"/>
    <property type="match status" value="1"/>
</dbReference>
<dbReference type="InterPro" id="IPR036291">
    <property type="entry name" value="NAD(P)-bd_dom_sf"/>
</dbReference>
<dbReference type="OMA" id="LNFYNVH"/>
<dbReference type="Pfam" id="PF08240">
    <property type="entry name" value="ADH_N"/>
    <property type="match status" value="1"/>
</dbReference>
<dbReference type="SUPFAM" id="SSF50129">
    <property type="entry name" value="GroES-like"/>
    <property type="match status" value="1"/>
</dbReference>
<dbReference type="PANTHER" id="PTHR43189:SF1">
    <property type="entry name" value="ZINC-TYPE ALCOHOL DEHYDROGENASE-LIKE PROTEIN C1198.01"/>
    <property type="match status" value="1"/>
</dbReference>
<dbReference type="InterPro" id="IPR011032">
    <property type="entry name" value="GroES-like_sf"/>
</dbReference>
<evidence type="ECO:0000256" key="1">
    <source>
        <dbReference type="ARBA" id="ARBA00023002"/>
    </source>
</evidence>
<gene>
    <name evidence="3" type="ORF">ENU78_02005</name>
</gene>
<keyword evidence="1" id="KW-0560">Oxidoreductase</keyword>
<dbReference type="Gene3D" id="3.90.180.10">
    <property type="entry name" value="Medium-chain alcohol dehydrogenases, catalytic domain"/>
    <property type="match status" value="1"/>
</dbReference>
<accession>A0A7C3KRH8</accession>
<reference evidence="3" key="1">
    <citation type="journal article" date="2020" name="mSystems">
        <title>Genome- and Community-Level Interaction Insights into Carbon Utilization and Element Cycling Functions of Hydrothermarchaeota in Hydrothermal Sediment.</title>
        <authorList>
            <person name="Zhou Z."/>
            <person name="Liu Y."/>
            <person name="Xu W."/>
            <person name="Pan J."/>
            <person name="Luo Z.H."/>
            <person name="Li M."/>
        </authorList>
    </citation>
    <scope>NUCLEOTIDE SEQUENCE [LARGE SCALE GENOMIC DNA]</scope>
    <source>
        <strain evidence="3">SpSt-70</strain>
    </source>
</reference>
<evidence type="ECO:0000313" key="3">
    <source>
        <dbReference type="EMBL" id="HGK23213.1"/>
    </source>
</evidence>
<protein>
    <submittedName>
        <fullName evidence="3">L-sorbose 1-phosphate reductase</fullName>
    </submittedName>
</protein>
<dbReference type="InterPro" id="IPR013154">
    <property type="entry name" value="ADH-like_N"/>
</dbReference>
<feature type="domain" description="Alcohol dehydrogenase-like N-terminal" evidence="2">
    <location>
        <begin position="26"/>
        <end position="129"/>
    </location>
</feature>
<dbReference type="PANTHER" id="PTHR43189">
    <property type="entry name" value="ZINC-TYPE ALCOHOL DEHYDROGENASE-LIKE PROTEIN C1198.01-RELATED"/>
    <property type="match status" value="1"/>
</dbReference>
<dbReference type="EMBL" id="DTDV01000006">
    <property type="protein sequence ID" value="HGK23213.1"/>
    <property type="molecule type" value="Genomic_DNA"/>
</dbReference>
<dbReference type="GO" id="GO:0016491">
    <property type="term" value="F:oxidoreductase activity"/>
    <property type="evidence" value="ECO:0007669"/>
    <property type="project" value="UniProtKB-KW"/>
</dbReference>
<proteinExistence type="predicted"/>
<dbReference type="Gene3D" id="3.40.50.720">
    <property type="entry name" value="NAD(P)-binding Rossmann-like Domain"/>
    <property type="match status" value="1"/>
</dbReference>
<dbReference type="AlphaFoldDB" id="A0A7C3KRH8"/>
<comment type="caution">
    <text evidence="3">The sequence shown here is derived from an EMBL/GenBank/DDBJ whole genome shotgun (WGS) entry which is preliminary data.</text>
</comment>